<feature type="transmembrane region" description="Helical" evidence="6">
    <location>
        <begin position="130"/>
        <end position="154"/>
    </location>
</feature>
<sequence>MQTQHLSYSRVLYLAVPIILAGLTQPLMSAVDTAIAGHLPGPHYLAGVAVGSLLFNLIFWAFGFLRMGTTGVVAQYFGTAQPMAALLTVCRGIVMALLLGLLILFAQGPLIQGGLAWLGASLEAAEQAQLYAYGRVWSAPLVLVNYVILGWLLGCQRVKTALLIQLLINVVNFLAVITLVYGWGWGVQGIGAATAVADLSGASVGAVLLWRQYRQQLKDMRWSAVFEATELRRQIQINSHIFIRTACLLATMSWFTHLGAKQGDVLLATNAILLNFLSFTSYGLDGFAHAAETLSGAAVGQGKPKQLRRVVHVCLVWGLVGALLYTLVYSLFGGALVRLLTDQYLIVQSAEQYLIWLVLAPLISMPAYLYDGVFMGATRTYSLMLIMLACSFSFLCLSWLLLPLFGNHGLWISFLVFNAARGLGLAVAFKPIVLRPLARA</sequence>
<name>A0ABT8EGK5_9BURK</name>
<comment type="subcellular location">
    <subcellularLocation>
        <location evidence="1">Membrane</location>
        <topology evidence="1">Multi-pass membrane protein</topology>
    </subcellularLocation>
</comment>
<evidence type="ECO:0000256" key="5">
    <source>
        <dbReference type="ARBA" id="ARBA00023136"/>
    </source>
</evidence>
<keyword evidence="5 6" id="KW-0472">Membrane</keyword>
<organism evidence="7 8">
    <name type="scientific">Alcaligenes endophyticus</name>
    <dbReference type="NCBI Taxonomy" id="1929088"/>
    <lineage>
        <taxon>Bacteria</taxon>
        <taxon>Pseudomonadati</taxon>
        <taxon>Pseudomonadota</taxon>
        <taxon>Betaproteobacteria</taxon>
        <taxon>Burkholderiales</taxon>
        <taxon>Alcaligenaceae</taxon>
        <taxon>Alcaligenes</taxon>
    </lineage>
</organism>
<comment type="caution">
    <text evidence="7">The sequence shown here is derived from an EMBL/GenBank/DDBJ whole genome shotgun (WGS) entry which is preliminary data.</text>
</comment>
<evidence type="ECO:0000256" key="4">
    <source>
        <dbReference type="ARBA" id="ARBA00022989"/>
    </source>
</evidence>
<dbReference type="NCBIfam" id="TIGR00797">
    <property type="entry name" value="matE"/>
    <property type="match status" value="1"/>
</dbReference>
<keyword evidence="3 6" id="KW-0812">Transmembrane</keyword>
<feature type="transmembrane region" description="Helical" evidence="6">
    <location>
        <begin position="352"/>
        <end position="370"/>
    </location>
</feature>
<evidence type="ECO:0000256" key="1">
    <source>
        <dbReference type="ARBA" id="ARBA00004141"/>
    </source>
</evidence>
<feature type="transmembrane region" description="Helical" evidence="6">
    <location>
        <begin position="86"/>
        <end position="110"/>
    </location>
</feature>
<comment type="similarity">
    <text evidence="2">Belongs to the multi antimicrobial extrusion (MATE) (TC 2.A.66.1) family.</text>
</comment>
<feature type="transmembrane region" description="Helical" evidence="6">
    <location>
        <begin position="382"/>
        <end position="402"/>
    </location>
</feature>
<evidence type="ECO:0000256" key="6">
    <source>
        <dbReference type="SAM" id="Phobius"/>
    </source>
</evidence>
<evidence type="ECO:0000313" key="7">
    <source>
        <dbReference type="EMBL" id="MDN4120385.1"/>
    </source>
</evidence>
<keyword evidence="8" id="KW-1185">Reference proteome</keyword>
<dbReference type="CDD" id="cd13136">
    <property type="entry name" value="MATE_DinF_like"/>
    <property type="match status" value="1"/>
</dbReference>
<evidence type="ECO:0000256" key="2">
    <source>
        <dbReference type="ARBA" id="ARBA00010199"/>
    </source>
</evidence>
<proteinExistence type="inferred from homology"/>
<dbReference type="InterPro" id="IPR044644">
    <property type="entry name" value="DinF-like"/>
</dbReference>
<feature type="transmembrane region" description="Helical" evidence="6">
    <location>
        <begin position="166"/>
        <end position="184"/>
    </location>
</feature>
<feature type="transmembrane region" description="Helical" evidence="6">
    <location>
        <begin position="408"/>
        <end position="429"/>
    </location>
</feature>
<dbReference type="PANTHER" id="PTHR42893:SF46">
    <property type="entry name" value="PROTEIN DETOXIFICATION 44, CHLOROPLASTIC"/>
    <property type="match status" value="1"/>
</dbReference>
<dbReference type="EMBL" id="JAJHNU010000001">
    <property type="protein sequence ID" value="MDN4120385.1"/>
    <property type="molecule type" value="Genomic_DNA"/>
</dbReference>
<dbReference type="Proteomes" id="UP001168613">
    <property type="component" value="Unassembled WGS sequence"/>
</dbReference>
<protein>
    <submittedName>
        <fullName evidence="7">MATE family efflux transporter</fullName>
    </submittedName>
</protein>
<feature type="transmembrane region" description="Helical" evidence="6">
    <location>
        <begin position="190"/>
        <end position="210"/>
    </location>
</feature>
<feature type="transmembrane region" description="Helical" evidence="6">
    <location>
        <begin position="12"/>
        <end position="31"/>
    </location>
</feature>
<evidence type="ECO:0000256" key="3">
    <source>
        <dbReference type="ARBA" id="ARBA00022692"/>
    </source>
</evidence>
<dbReference type="InterPro" id="IPR002528">
    <property type="entry name" value="MATE_fam"/>
</dbReference>
<feature type="transmembrane region" description="Helical" evidence="6">
    <location>
        <begin position="310"/>
        <end position="332"/>
    </location>
</feature>
<reference evidence="7" key="1">
    <citation type="submission" date="2021-11" db="EMBL/GenBank/DDBJ databases">
        <title>Draft genome sequence of Alcaligenes endophyticus type strain CCUG 75668T.</title>
        <authorList>
            <person name="Salva-Serra F."/>
            <person name="Duran R.E."/>
            <person name="Seeger M."/>
            <person name="Moore E.R.B."/>
            <person name="Jaen-Luchoro D."/>
        </authorList>
    </citation>
    <scope>NUCLEOTIDE SEQUENCE</scope>
    <source>
        <strain evidence="7">CCUG 75668</strain>
    </source>
</reference>
<dbReference type="RefSeq" id="WP_266122298.1">
    <property type="nucleotide sequence ID" value="NZ_JAJHNU010000001.1"/>
</dbReference>
<dbReference type="Pfam" id="PF01554">
    <property type="entry name" value="MatE"/>
    <property type="match status" value="2"/>
</dbReference>
<keyword evidence="4 6" id="KW-1133">Transmembrane helix</keyword>
<dbReference type="PANTHER" id="PTHR42893">
    <property type="entry name" value="PROTEIN DETOXIFICATION 44, CHLOROPLASTIC-RELATED"/>
    <property type="match status" value="1"/>
</dbReference>
<feature type="transmembrane region" description="Helical" evidence="6">
    <location>
        <begin position="43"/>
        <end position="65"/>
    </location>
</feature>
<gene>
    <name evidence="7" type="ORF">LMS43_03670</name>
</gene>
<evidence type="ECO:0000313" key="8">
    <source>
        <dbReference type="Proteomes" id="UP001168613"/>
    </source>
</evidence>
<accession>A0ABT8EGK5</accession>